<name>A0ABR7LGI3_9PSEU</name>
<reference evidence="2 3" key="1">
    <citation type="submission" date="2020-06" db="EMBL/GenBank/DDBJ databases">
        <title>Actinokineospora xiongansis sp. nov., isolated from soil of Baiyangdian.</title>
        <authorList>
            <person name="Zhang X."/>
        </authorList>
    </citation>
    <scope>NUCLEOTIDE SEQUENCE [LARGE SCALE GENOMIC DNA]</scope>
    <source>
        <strain evidence="2 3">HBU206404</strain>
    </source>
</reference>
<comment type="caution">
    <text evidence="2">The sequence shown here is derived from an EMBL/GenBank/DDBJ whole genome shotgun (WGS) entry which is preliminary data.</text>
</comment>
<gene>
    <name evidence="2" type="ORF">GPZ80_30410</name>
</gene>
<evidence type="ECO:0000313" key="3">
    <source>
        <dbReference type="Proteomes" id="UP000734823"/>
    </source>
</evidence>
<dbReference type="Proteomes" id="UP000734823">
    <property type="component" value="Unassembled WGS sequence"/>
</dbReference>
<dbReference type="EMBL" id="JABVED010000031">
    <property type="protein sequence ID" value="MBC6451476.1"/>
    <property type="molecule type" value="Genomic_DNA"/>
</dbReference>
<sequence length="136" mass="14598">MRIRSLFGGLIAMLTMTAGMVFVAPAASAASLDCLPDWGSGDLTVGCSYNGTYRGAGSFFQQEPEFISACDGKADGRKLTTHLEYWKSGSRIHRTVTDSYGGECAIKFDGIVNGTKVWLWLCVEGIGCGQKYASYA</sequence>
<evidence type="ECO:0000256" key="1">
    <source>
        <dbReference type="SAM" id="SignalP"/>
    </source>
</evidence>
<feature type="signal peptide" evidence="1">
    <location>
        <begin position="1"/>
        <end position="29"/>
    </location>
</feature>
<keyword evidence="3" id="KW-1185">Reference proteome</keyword>
<evidence type="ECO:0000313" key="2">
    <source>
        <dbReference type="EMBL" id="MBC6451476.1"/>
    </source>
</evidence>
<feature type="chain" id="PRO_5045950648" description="Peptidase inhibitor family I36" evidence="1">
    <location>
        <begin position="30"/>
        <end position="136"/>
    </location>
</feature>
<accession>A0ABR7LGI3</accession>
<keyword evidence="1" id="KW-0732">Signal</keyword>
<proteinExistence type="predicted"/>
<organism evidence="2 3">
    <name type="scientific">Actinokineospora xionganensis</name>
    <dbReference type="NCBI Taxonomy" id="2684470"/>
    <lineage>
        <taxon>Bacteria</taxon>
        <taxon>Bacillati</taxon>
        <taxon>Actinomycetota</taxon>
        <taxon>Actinomycetes</taxon>
        <taxon>Pseudonocardiales</taxon>
        <taxon>Pseudonocardiaceae</taxon>
        <taxon>Actinokineospora</taxon>
    </lineage>
</organism>
<protein>
    <recommendedName>
        <fullName evidence="4">Peptidase inhibitor family I36</fullName>
    </recommendedName>
</protein>
<evidence type="ECO:0008006" key="4">
    <source>
        <dbReference type="Google" id="ProtNLM"/>
    </source>
</evidence>
<dbReference type="RefSeq" id="WP_187224547.1">
    <property type="nucleotide sequence ID" value="NZ_JABVED010000031.1"/>
</dbReference>